<protein>
    <recommendedName>
        <fullName evidence="4">YiiG family protein</fullName>
    </recommendedName>
</protein>
<organism evidence="2 3">
    <name type="scientific">Fulvivirga imtechensis AK7</name>
    <dbReference type="NCBI Taxonomy" id="1237149"/>
    <lineage>
        <taxon>Bacteria</taxon>
        <taxon>Pseudomonadati</taxon>
        <taxon>Bacteroidota</taxon>
        <taxon>Cytophagia</taxon>
        <taxon>Cytophagales</taxon>
        <taxon>Fulvivirgaceae</taxon>
        <taxon>Fulvivirga</taxon>
    </lineage>
</organism>
<dbReference type="Proteomes" id="UP000011135">
    <property type="component" value="Unassembled WGS sequence"/>
</dbReference>
<dbReference type="AlphaFoldDB" id="L8JXZ5"/>
<dbReference type="EMBL" id="AMZN01000019">
    <property type="protein sequence ID" value="ELR72514.1"/>
    <property type="molecule type" value="Genomic_DNA"/>
</dbReference>
<accession>L8JXZ5</accession>
<dbReference type="OrthoDB" id="1137595at2"/>
<keyword evidence="1" id="KW-0732">Signal</keyword>
<dbReference type="eggNOG" id="ENOG502Z8MK">
    <property type="taxonomic scope" value="Bacteria"/>
</dbReference>
<sequence length="343" mass="39774">MVDRFLIVVLIGLAGSVTVVAQQQTAYDYLQEIGKEYKGIKSDTWDYVRATAHGKAPKIIEKKRLELLATIRQSSYSIKTMKPFGGDPSLKEAALAYLDLNYSVINEDYARIVTLERTSEDSFDAMENYFHAQKLAREKLTEAYDRLDSVQRSFARKYHISIIEDHDRTGEKLHKAAEAFDYYHELYLIFFKSYKQEAKVYDALAEYDLENFEKHRETLLVYARDGISEFNRSGSFGDDAMLLQAGLDMMAFYKKEAEASLEAVAKFLIKKIKMDEQNRRMKTLPADKRTREDVDTYNSVVKSYNEQLNIYKSTSERLSHERARLLDNWNSKVDSFLSTHVPK</sequence>
<feature type="signal peptide" evidence="1">
    <location>
        <begin position="1"/>
        <end position="21"/>
    </location>
</feature>
<dbReference type="RefSeq" id="WP_009578867.1">
    <property type="nucleotide sequence ID" value="NZ_AMZN01000019.1"/>
</dbReference>
<evidence type="ECO:0000313" key="2">
    <source>
        <dbReference type="EMBL" id="ELR72514.1"/>
    </source>
</evidence>
<gene>
    <name evidence="2" type="ORF">C900_01292</name>
</gene>
<evidence type="ECO:0000313" key="3">
    <source>
        <dbReference type="Proteomes" id="UP000011135"/>
    </source>
</evidence>
<comment type="caution">
    <text evidence="2">The sequence shown here is derived from an EMBL/GenBank/DDBJ whole genome shotgun (WGS) entry which is preliminary data.</text>
</comment>
<reference evidence="2 3" key="1">
    <citation type="submission" date="2012-12" db="EMBL/GenBank/DDBJ databases">
        <title>Genome assembly of Fulvivirga imtechensis AK7.</title>
        <authorList>
            <person name="Nupur N."/>
            <person name="Khatri I."/>
            <person name="Kumar R."/>
            <person name="Subramanian S."/>
            <person name="Pinnaka A."/>
        </authorList>
    </citation>
    <scope>NUCLEOTIDE SEQUENCE [LARGE SCALE GENOMIC DNA]</scope>
    <source>
        <strain evidence="2 3">AK7</strain>
    </source>
</reference>
<evidence type="ECO:0000256" key="1">
    <source>
        <dbReference type="SAM" id="SignalP"/>
    </source>
</evidence>
<proteinExistence type="predicted"/>
<evidence type="ECO:0008006" key="4">
    <source>
        <dbReference type="Google" id="ProtNLM"/>
    </source>
</evidence>
<feature type="chain" id="PRO_5003994133" description="YiiG family protein" evidence="1">
    <location>
        <begin position="22"/>
        <end position="343"/>
    </location>
</feature>
<name>L8JXZ5_9BACT</name>
<keyword evidence="3" id="KW-1185">Reference proteome</keyword>